<dbReference type="AlphaFoldDB" id="A0A1D3K6K7"/>
<evidence type="ECO:0000259" key="7">
    <source>
        <dbReference type="PROSITE" id="PS51755"/>
    </source>
</evidence>
<dbReference type="GO" id="GO:0006355">
    <property type="term" value="P:regulation of DNA-templated transcription"/>
    <property type="evidence" value="ECO:0007669"/>
    <property type="project" value="InterPro"/>
</dbReference>
<dbReference type="InterPro" id="IPR036388">
    <property type="entry name" value="WH-like_DNA-bd_sf"/>
</dbReference>
<dbReference type="SUPFAM" id="SSF46894">
    <property type="entry name" value="C-terminal effector domain of the bipartite response regulators"/>
    <property type="match status" value="1"/>
</dbReference>
<dbReference type="InterPro" id="IPR039420">
    <property type="entry name" value="WalR-like"/>
</dbReference>
<evidence type="ECO:0000256" key="4">
    <source>
        <dbReference type="PROSITE-ProRule" id="PRU00169"/>
    </source>
</evidence>
<dbReference type="Pfam" id="PF00486">
    <property type="entry name" value="Trans_reg_C"/>
    <property type="match status" value="1"/>
</dbReference>
<gene>
    <name evidence="8" type="ORF">PVE_R1G6078</name>
</gene>
<evidence type="ECO:0000313" key="9">
    <source>
        <dbReference type="Proteomes" id="UP000245431"/>
    </source>
</evidence>
<dbReference type="PROSITE" id="PS51755">
    <property type="entry name" value="OMPR_PHOB"/>
    <property type="match status" value="1"/>
</dbReference>
<evidence type="ECO:0000259" key="6">
    <source>
        <dbReference type="PROSITE" id="PS50110"/>
    </source>
</evidence>
<dbReference type="CDD" id="cd00383">
    <property type="entry name" value="trans_reg_C"/>
    <property type="match status" value="1"/>
</dbReference>
<dbReference type="GO" id="GO:0000156">
    <property type="term" value="F:phosphorelay response regulator activity"/>
    <property type="evidence" value="ECO:0007669"/>
    <property type="project" value="TreeGrafter"/>
</dbReference>
<dbReference type="GO" id="GO:0032993">
    <property type="term" value="C:protein-DNA complex"/>
    <property type="evidence" value="ECO:0007669"/>
    <property type="project" value="TreeGrafter"/>
</dbReference>
<dbReference type="Proteomes" id="UP000245431">
    <property type="component" value="Chromosome PVE_r1"/>
</dbReference>
<dbReference type="PANTHER" id="PTHR48111:SF67">
    <property type="entry name" value="TRANSCRIPTIONAL REGULATORY PROTEIN TCTD"/>
    <property type="match status" value="1"/>
</dbReference>
<keyword evidence="3" id="KW-0804">Transcription</keyword>
<keyword evidence="4" id="KW-0597">Phosphoprotein</keyword>
<dbReference type="InterPro" id="IPR011006">
    <property type="entry name" value="CheY-like_superfamily"/>
</dbReference>
<keyword evidence="1" id="KW-0805">Transcription regulation</keyword>
<sequence>MLHYTRGDFLAAFALVLESKMRILLVEDDPMIGDAIQRALSDASYAADWVKNGLTGLAALDTHLYDLVLLDLGLPGKDGLDVLDCIRARNNPVPLLIITARDNLDDRLRGLDGGADDYLLKPFDIAELLARIRAVLRRKGGTAQSVLGNGVVTLDLLSKHANTDEQREVALSSREFALLQALLIRPGAILSRSELEDRLYGWGNEVESNAIEFLIHALRRKLGTHVIKNVRGMGWMVSKSV</sequence>
<dbReference type="SMART" id="SM00862">
    <property type="entry name" value="Trans_reg_C"/>
    <property type="match status" value="1"/>
</dbReference>
<dbReference type="PANTHER" id="PTHR48111">
    <property type="entry name" value="REGULATOR OF RPOS"/>
    <property type="match status" value="1"/>
</dbReference>
<dbReference type="EMBL" id="LT599583">
    <property type="protein sequence ID" value="SBW83957.1"/>
    <property type="molecule type" value="Genomic_DNA"/>
</dbReference>
<dbReference type="Gene3D" id="6.10.250.690">
    <property type="match status" value="1"/>
</dbReference>
<dbReference type="Pfam" id="PF00072">
    <property type="entry name" value="Response_reg"/>
    <property type="match status" value="1"/>
</dbReference>
<evidence type="ECO:0000256" key="2">
    <source>
        <dbReference type="ARBA" id="ARBA00023125"/>
    </source>
</evidence>
<organism evidence="8 9">
    <name type="scientific">Pseudomonas veronii 1YdBTEX2</name>
    <dbReference type="NCBI Taxonomy" id="1295141"/>
    <lineage>
        <taxon>Bacteria</taxon>
        <taxon>Pseudomonadati</taxon>
        <taxon>Pseudomonadota</taxon>
        <taxon>Gammaproteobacteria</taxon>
        <taxon>Pseudomonadales</taxon>
        <taxon>Pseudomonadaceae</taxon>
        <taxon>Pseudomonas</taxon>
    </lineage>
</organism>
<name>A0A1D3K6K7_PSEVE</name>
<evidence type="ECO:0000313" key="8">
    <source>
        <dbReference type="EMBL" id="SBW83957.1"/>
    </source>
</evidence>
<feature type="DNA-binding region" description="OmpR/PhoB-type" evidence="5">
    <location>
        <begin position="144"/>
        <end position="239"/>
    </location>
</feature>
<dbReference type="SMART" id="SM00448">
    <property type="entry name" value="REC"/>
    <property type="match status" value="1"/>
</dbReference>
<dbReference type="Gene3D" id="1.10.10.10">
    <property type="entry name" value="Winged helix-like DNA-binding domain superfamily/Winged helix DNA-binding domain"/>
    <property type="match status" value="1"/>
</dbReference>
<dbReference type="InterPro" id="IPR016032">
    <property type="entry name" value="Sig_transdc_resp-reg_C-effctor"/>
</dbReference>
<keyword evidence="2 5" id="KW-0238">DNA-binding</keyword>
<dbReference type="CDD" id="cd17624">
    <property type="entry name" value="REC_OmpR_PmrA-like"/>
    <property type="match status" value="1"/>
</dbReference>
<dbReference type="PROSITE" id="PS50110">
    <property type="entry name" value="RESPONSE_REGULATORY"/>
    <property type="match status" value="1"/>
</dbReference>
<protein>
    <submittedName>
        <fullName evidence="8">XRE family transcriptional regulator</fullName>
    </submittedName>
</protein>
<evidence type="ECO:0000256" key="1">
    <source>
        <dbReference type="ARBA" id="ARBA00023015"/>
    </source>
</evidence>
<feature type="domain" description="OmpR/PhoB-type" evidence="7">
    <location>
        <begin position="144"/>
        <end position="239"/>
    </location>
</feature>
<dbReference type="GO" id="GO:0005829">
    <property type="term" value="C:cytosol"/>
    <property type="evidence" value="ECO:0007669"/>
    <property type="project" value="TreeGrafter"/>
</dbReference>
<dbReference type="Gene3D" id="3.40.50.2300">
    <property type="match status" value="1"/>
</dbReference>
<reference evidence="9" key="1">
    <citation type="submission" date="2016-07" db="EMBL/GenBank/DDBJ databases">
        <authorList>
            <person name="Florea S."/>
            <person name="Webb J.S."/>
            <person name="Jaromczyk J."/>
            <person name="Schardl C.L."/>
        </authorList>
    </citation>
    <scope>NUCLEOTIDE SEQUENCE [LARGE SCALE GENOMIC DNA]</scope>
    <source>
        <strain evidence="9">1YdBTEX2</strain>
    </source>
</reference>
<feature type="domain" description="Response regulatory" evidence="6">
    <location>
        <begin position="22"/>
        <end position="136"/>
    </location>
</feature>
<proteinExistence type="predicted"/>
<feature type="modified residue" description="4-aspartylphosphate" evidence="4">
    <location>
        <position position="71"/>
    </location>
</feature>
<dbReference type="SUPFAM" id="SSF52172">
    <property type="entry name" value="CheY-like"/>
    <property type="match status" value="1"/>
</dbReference>
<evidence type="ECO:0000256" key="5">
    <source>
        <dbReference type="PROSITE-ProRule" id="PRU01091"/>
    </source>
</evidence>
<dbReference type="InterPro" id="IPR001867">
    <property type="entry name" value="OmpR/PhoB-type_DNA-bd"/>
</dbReference>
<dbReference type="GO" id="GO:0000976">
    <property type="term" value="F:transcription cis-regulatory region binding"/>
    <property type="evidence" value="ECO:0007669"/>
    <property type="project" value="TreeGrafter"/>
</dbReference>
<accession>A0A1D3K6K7</accession>
<evidence type="ECO:0000256" key="3">
    <source>
        <dbReference type="ARBA" id="ARBA00023163"/>
    </source>
</evidence>
<dbReference type="InterPro" id="IPR001789">
    <property type="entry name" value="Sig_transdc_resp-reg_receiver"/>
</dbReference>